<organism evidence="2 3">
    <name type="scientific">Exocentrus adspersus</name>
    <dbReference type="NCBI Taxonomy" id="1586481"/>
    <lineage>
        <taxon>Eukaryota</taxon>
        <taxon>Metazoa</taxon>
        <taxon>Ecdysozoa</taxon>
        <taxon>Arthropoda</taxon>
        <taxon>Hexapoda</taxon>
        <taxon>Insecta</taxon>
        <taxon>Pterygota</taxon>
        <taxon>Neoptera</taxon>
        <taxon>Endopterygota</taxon>
        <taxon>Coleoptera</taxon>
        <taxon>Polyphaga</taxon>
        <taxon>Cucujiformia</taxon>
        <taxon>Chrysomeloidea</taxon>
        <taxon>Cerambycidae</taxon>
        <taxon>Lamiinae</taxon>
        <taxon>Acanthocinini</taxon>
        <taxon>Exocentrus</taxon>
    </lineage>
</organism>
<protein>
    <recommendedName>
        <fullName evidence="4">Juvenile hormone binding protein in insects</fullName>
    </recommendedName>
</protein>
<comment type="caution">
    <text evidence="2">The sequence shown here is derived from an EMBL/GenBank/DDBJ whole genome shotgun (WGS) entry which is preliminary data.</text>
</comment>
<keyword evidence="3" id="KW-1185">Reference proteome</keyword>
<keyword evidence="1" id="KW-0472">Membrane</keyword>
<dbReference type="InterPro" id="IPR010562">
    <property type="entry name" value="Haemolymph_juvenile_hormone-bd"/>
</dbReference>
<name>A0AAV8W5U7_9CUCU</name>
<keyword evidence="1" id="KW-0812">Transmembrane</keyword>
<dbReference type="PANTHER" id="PTHR11008:SF9">
    <property type="entry name" value="PROTEIN TAKEOUT-LIKE PROTEIN"/>
    <property type="match status" value="1"/>
</dbReference>
<dbReference type="PANTHER" id="PTHR11008">
    <property type="entry name" value="PROTEIN TAKEOUT-LIKE PROTEIN"/>
    <property type="match status" value="1"/>
</dbReference>
<dbReference type="Pfam" id="PF06585">
    <property type="entry name" value="JHBP"/>
    <property type="match status" value="1"/>
</dbReference>
<evidence type="ECO:0008006" key="4">
    <source>
        <dbReference type="Google" id="ProtNLM"/>
    </source>
</evidence>
<dbReference type="AlphaFoldDB" id="A0AAV8W5U7"/>
<proteinExistence type="predicted"/>
<feature type="transmembrane region" description="Helical" evidence="1">
    <location>
        <begin position="15"/>
        <end position="33"/>
    </location>
</feature>
<dbReference type="Gene3D" id="3.15.10.30">
    <property type="entry name" value="Haemolymph juvenile hormone binding protein"/>
    <property type="match status" value="1"/>
</dbReference>
<dbReference type="InterPro" id="IPR038606">
    <property type="entry name" value="To_sf"/>
</dbReference>
<dbReference type="Proteomes" id="UP001159042">
    <property type="component" value="Unassembled WGS sequence"/>
</dbReference>
<reference evidence="2 3" key="1">
    <citation type="journal article" date="2023" name="Insect Mol. Biol.">
        <title>Genome sequencing provides insights into the evolution of gene families encoding plant cell wall-degrading enzymes in longhorned beetles.</title>
        <authorList>
            <person name="Shin N.R."/>
            <person name="Okamura Y."/>
            <person name="Kirsch R."/>
            <person name="Pauchet Y."/>
        </authorList>
    </citation>
    <scope>NUCLEOTIDE SEQUENCE [LARGE SCALE GENOMIC DNA]</scope>
    <source>
        <strain evidence="2">EAD_L_NR</strain>
    </source>
</reference>
<accession>A0AAV8W5U7</accession>
<keyword evidence="1" id="KW-1133">Transmembrane helix</keyword>
<dbReference type="EMBL" id="JANEYG010000010">
    <property type="protein sequence ID" value="KAJ8921532.1"/>
    <property type="molecule type" value="Genomic_DNA"/>
</dbReference>
<evidence type="ECO:0000313" key="3">
    <source>
        <dbReference type="Proteomes" id="UP001159042"/>
    </source>
</evidence>
<evidence type="ECO:0000256" key="1">
    <source>
        <dbReference type="SAM" id="Phobius"/>
    </source>
</evidence>
<sequence>MKWLKNQRYQFTKNIFRYFIFVLALIQTFYTSVNGNLTICIPTKGNESDVEGDYRLLLTNLKQELSALLDGDSSFFLDHLDFNLDHPAVALKGLLHNVTAKNMQDFHIDFFKDIDIIRNRIEIFNLTFRNVSTFGEYNMTGNIGELFDIWGAGSFWANVYNFSISAQTKIPNITSTATCLFIDVKVTLQKLESWFDNMMDDEELEEIMNGAIMDLATEAVESIWDQLKDDFHGPLQKWIDAVINGNSSHIIARILQMKQNKN</sequence>
<evidence type="ECO:0000313" key="2">
    <source>
        <dbReference type="EMBL" id="KAJ8921532.1"/>
    </source>
</evidence>
<gene>
    <name evidence="2" type="ORF">NQ315_003152</name>
</gene>